<accession>A0A6A4GQ38</accession>
<organism evidence="1 2">
    <name type="scientific">Gymnopus androsaceus JB14</name>
    <dbReference type="NCBI Taxonomy" id="1447944"/>
    <lineage>
        <taxon>Eukaryota</taxon>
        <taxon>Fungi</taxon>
        <taxon>Dikarya</taxon>
        <taxon>Basidiomycota</taxon>
        <taxon>Agaricomycotina</taxon>
        <taxon>Agaricomycetes</taxon>
        <taxon>Agaricomycetidae</taxon>
        <taxon>Agaricales</taxon>
        <taxon>Marasmiineae</taxon>
        <taxon>Omphalotaceae</taxon>
        <taxon>Gymnopus</taxon>
    </lineage>
</organism>
<dbReference type="EMBL" id="ML769799">
    <property type="protein sequence ID" value="KAE9387463.1"/>
    <property type="molecule type" value="Genomic_DNA"/>
</dbReference>
<evidence type="ECO:0000313" key="1">
    <source>
        <dbReference type="EMBL" id="KAE9387463.1"/>
    </source>
</evidence>
<reference evidence="1" key="1">
    <citation type="journal article" date="2019" name="Environ. Microbiol.">
        <title>Fungal ecological strategies reflected in gene transcription - a case study of two litter decomposers.</title>
        <authorList>
            <person name="Barbi F."/>
            <person name="Kohler A."/>
            <person name="Barry K."/>
            <person name="Baskaran P."/>
            <person name="Daum C."/>
            <person name="Fauchery L."/>
            <person name="Ihrmark K."/>
            <person name="Kuo A."/>
            <person name="LaButti K."/>
            <person name="Lipzen A."/>
            <person name="Morin E."/>
            <person name="Grigoriev I.V."/>
            <person name="Henrissat B."/>
            <person name="Lindahl B."/>
            <person name="Martin F."/>
        </authorList>
    </citation>
    <scope>NUCLEOTIDE SEQUENCE</scope>
    <source>
        <strain evidence="1">JB14</strain>
    </source>
</reference>
<proteinExistence type="predicted"/>
<dbReference type="OrthoDB" id="3066611at2759"/>
<dbReference type="Proteomes" id="UP000799118">
    <property type="component" value="Unassembled WGS sequence"/>
</dbReference>
<keyword evidence="2" id="KW-1185">Reference proteome</keyword>
<protein>
    <submittedName>
        <fullName evidence="1">Uncharacterized protein</fullName>
    </submittedName>
</protein>
<gene>
    <name evidence="1" type="ORF">BT96DRAFT_1005098</name>
</gene>
<dbReference type="AlphaFoldDB" id="A0A6A4GQ38"/>
<name>A0A6A4GQ38_9AGAR</name>
<sequence>MLADIFNKVAVFAKPQFAPLEAYYSTSMSMLKTIICSFQLEIKAFLAKKPLTESSPVLLKQCSSARQSAVCAKLGLVPNVDMLEYCDDNSPAVLQTTSSSPDNSLETIPSPVISMKRVRESPGAYDLYLDNPESQTYDGISYREIAPSKDIRFQQIPEQTFNNAGGGDVVLEDIGKLIKRFLKTCIFHEITEKDGKGCAQRAVFYCPGPMYGILCHYYTVYRPLLKGPPGICYACWCPRAVLSFGHPGNNGTKGKGQGQQCTDRSDYEEVMRGLPYIVWRVSDLRKLVFTRLGCPELANSFESTVDWASWLMLPASRKSPALLNLFAIVWAYAILLQEDKLPKGRKYEFDTYDCEPILFSGALTKRSPPTKKSRT</sequence>
<evidence type="ECO:0000313" key="2">
    <source>
        <dbReference type="Proteomes" id="UP000799118"/>
    </source>
</evidence>